<evidence type="ECO:0000313" key="4">
    <source>
        <dbReference type="Proteomes" id="UP000635606"/>
    </source>
</evidence>
<comment type="caution">
    <text evidence="3">The sequence shown here is derived from an EMBL/GenBank/DDBJ whole genome shotgun (WGS) entry which is preliminary data.</text>
</comment>
<feature type="region of interest" description="Disordered" evidence="1">
    <location>
        <begin position="123"/>
        <end position="142"/>
    </location>
</feature>
<gene>
    <name evidence="3" type="ORF">Voc01_060940</name>
</gene>
<feature type="region of interest" description="Disordered" evidence="1">
    <location>
        <begin position="1"/>
        <end position="90"/>
    </location>
</feature>
<feature type="compositionally biased region" description="Polar residues" evidence="1">
    <location>
        <begin position="59"/>
        <end position="71"/>
    </location>
</feature>
<accession>A0A8J3ZW15</accession>
<dbReference type="AlphaFoldDB" id="A0A8J3ZW15"/>
<proteinExistence type="predicted"/>
<organism evidence="3 4">
    <name type="scientific">Virgisporangium ochraceum</name>
    <dbReference type="NCBI Taxonomy" id="65505"/>
    <lineage>
        <taxon>Bacteria</taxon>
        <taxon>Bacillati</taxon>
        <taxon>Actinomycetota</taxon>
        <taxon>Actinomycetes</taxon>
        <taxon>Micromonosporales</taxon>
        <taxon>Micromonosporaceae</taxon>
        <taxon>Virgisporangium</taxon>
    </lineage>
</organism>
<keyword evidence="2" id="KW-1133">Transmembrane helix</keyword>
<evidence type="ECO:0000256" key="2">
    <source>
        <dbReference type="SAM" id="Phobius"/>
    </source>
</evidence>
<evidence type="ECO:0000256" key="1">
    <source>
        <dbReference type="SAM" id="MobiDB-lite"/>
    </source>
</evidence>
<name>A0A8J3ZW15_9ACTN</name>
<keyword evidence="2" id="KW-0472">Membrane</keyword>
<feature type="transmembrane region" description="Helical" evidence="2">
    <location>
        <begin position="95"/>
        <end position="117"/>
    </location>
</feature>
<keyword evidence="2" id="KW-0812">Transmembrane</keyword>
<sequence>MASTPAGPDLGPHTGFPAHTGSSAYTGFPGDSGFPGRSGEPTDSGFPGTGDSAGVSETGEPQTRDPSSASIVPQYREPDGTQEMSMLPDPPRRRFPLGGVLVGAALVVLVALVSVTFARFIDPPTRDAGATRGEPATPPGPERLVTGPLGGTTEAEFQLAAGVTAVVVRAADLGNDLYRASTPDGSGFIPRVSREGDVVKLRLVNVVDNGTSDTVTMELNQRVKWRVTLVGGSESASVDLRSTSVAGVDFTGGVARIELWLPKPQGSVAVRMLGGAEDFAVHTPMGVPVRVVLTKGAASVTVDGVRRTGVVAGTRLIPTGWDTARDRYTIDAVAGLATLTVSR</sequence>
<keyword evidence="4" id="KW-1185">Reference proteome</keyword>
<dbReference type="Proteomes" id="UP000635606">
    <property type="component" value="Unassembled WGS sequence"/>
</dbReference>
<evidence type="ECO:0000313" key="3">
    <source>
        <dbReference type="EMBL" id="GIJ71177.1"/>
    </source>
</evidence>
<protein>
    <submittedName>
        <fullName evidence="3">Uncharacterized protein</fullName>
    </submittedName>
</protein>
<dbReference type="EMBL" id="BOPH01000086">
    <property type="protein sequence ID" value="GIJ71177.1"/>
    <property type="molecule type" value="Genomic_DNA"/>
</dbReference>
<reference evidence="3" key="1">
    <citation type="submission" date="2021-01" db="EMBL/GenBank/DDBJ databases">
        <title>Whole genome shotgun sequence of Virgisporangium ochraceum NBRC 16418.</title>
        <authorList>
            <person name="Komaki H."/>
            <person name="Tamura T."/>
        </authorList>
    </citation>
    <scope>NUCLEOTIDE SEQUENCE</scope>
    <source>
        <strain evidence="3">NBRC 16418</strain>
    </source>
</reference>